<dbReference type="SUPFAM" id="SSF50249">
    <property type="entry name" value="Nucleic acid-binding proteins"/>
    <property type="match status" value="1"/>
</dbReference>
<comment type="caution">
    <text evidence="2">The sequence shown here is derived from an EMBL/GenBank/DDBJ whole genome shotgun (WGS) entry which is preliminary data.</text>
</comment>
<evidence type="ECO:0000313" key="3">
    <source>
        <dbReference type="Proteomes" id="UP001058974"/>
    </source>
</evidence>
<dbReference type="CDD" id="cd04480">
    <property type="entry name" value="RPA1_DBD_A_like"/>
    <property type="match status" value="1"/>
</dbReference>
<dbReference type="Gramene" id="Psat06G0246700-T1">
    <property type="protein sequence ID" value="KAI5396273.1"/>
    <property type="gene ID" value="KIW84_062467"/>
</dbReference>
<protein>
    <recommendedName>
        <fullName evidence="1">Replication protein A 70 kDa DNA-binding subunit B/D first OB fold domain-containing protein</fullName>
    </recommendedName>
</protein>
<dbReference type="EMBL" id="JAMSHJ010000006">
    <property type="protein sequence ID" value="KAI5396273.1"/>
    <property type="molecule type" value="Genomic_DNA"/>
</dbReference>
<evidence type="ECO:0000259" key="1">
    <source>
        <dbReference type="Pfam" id="PF02721"/>
    </source>
</evidence>
<organism evidence="2 3">
    <name type="scientific">Pisum sativum</name>
    <name type="common">Garden pea</name>
    <name type="synonym">Lathyrus oleraceus</name>
    <dbReference type="NCBI Taxonomy" id="3888"/>
    <lineage>
        <taxon>Eukaryota</taxon>
        <taxon>Viridiplantae</taxon>
        <taxon>Streptophyta</taxon>
        <taxon>Embryophyta</taxon>
        <taxon>Tracheophyta</taxon>
        <taxon>Spermatophyta</taxon>
        <taxon>Magnoliopsida</taxon>
        <taxon>eudicotyledons</taxon>
        <taxon>Gunneridae</taxon>
        <taxon>Pentapetalae</taxon>
        <taxon>rosids</taxon>
        <taxon>fabids</taxon>
        <taxon>Fabales</taxon>
        <taxon>Fabaceae</taxon>
        <taxon>Papilionoideae</taxon>
        <taxon>50 kb inversion clade</taxon>
        <taxon>NPAAA clade</taxon>
        <taxon>Hologalegina</taxon>
        <taxon>IRL clade</taxon>
        <taxon>Fabeae</taxon>
        <taxon>Lathyrus</taxon>
    </lineage>
</organism>
<feature type="domain" description="Replication protein A 70 kDa DNA-binding subunit B/D first OB fold" evidence="1">
    <location>
        <begin position="5"/>
        <end position="104"/>
    </location>
</feature>
<proteinExistence type="predicted"/>
<dbReference type="InterPro" id="IPR003871">
    <property type="entry name" value="RFA1B/D_OB_1st"/>
</dbReference>
<keyword evidence="3" id="KW-1185">Reference proteome</keyword>
<accession>A0A9D4W7D9</accession>
<evidence type="ECO:0000313" key="2">
    <source>
        <dbReference type="EMBL" id="KAI5396273.1"/>
    </source>
</evidence>
<dbReference type="InterPro" id="IPR012340">
    <property type="entry name" value="NA-bd_OB-fold"/>
</dbReference>
<sequence length="134" mass="15507">MARSFEKIAKINERKELWKIIMKVHHKWNVLSNNKEHLELIFVNVDGTNIHVVVPIALKAAFDSVLVINNTYIVTNFLPQTNDIMFKTSEHPFIIRFTVGTSVSDINKHEISRKNLNFKPFSDIILENGITISY</sequence>
<dbReference type="Proteomes" id="UP001058974">
    <property type="component" value="Chromosome 6"/>
</dbReference>
<dbReference type="Gene3D" id="2.40.50.140">
    <property type="entry name" value="Nucleic acid-binding proteins"/>
    <property type="match status" value="1"/>
</dbReference>
<dbReference type="Pfam" id="PF02721">
    <property type="entry name" value="DUF223"/>
    <property type="match status" value="1"/>
</dbReference>
<name>A0A9D4W7D9_PEA</name>
<reference evidence="2 3" key="1">
    <citation type="journal article" date="2022" name="Nat. Genet.">
        <title>Improved pea reference genome and pan-genome highlight genomic features and evolutionary characteristics.</title>
        <authorList>
            <person name="Yang T."/>
            <person name="Liu R."/>
            <person name="Luo Y."/>
            <person name="Hu S."/>
            <person name="Wang D."/>
            <person name="Wang C."/>
            <person name="Pandey M.K."/>
            <person name="Ge S."/>
            <person name="Xu Q."/>
            <person name="Li N."/>
            <person name="Li G."/>
            <person name="Huang Y."/>
            <person name="Saxena R.K."/>
            <person name="Ji Y."/>
            <person name="Li M."/>
            <person name="Yan X."/>
            <person name="He Y."/>
            <person name="Liu Y."/>
            <person name="Wang X."/>
            <person name="Xiang C."/>
            <person name="Varshney R.K."/>
            <person name="Ding H."/>
            <person name="Gao S."/>
            <person name="Zong X."/>
        </authorList>
    </citation>
    <scope>NUCLEOTIDE SEQUENCE [LARGE SCALE GENOMIC DNA]</scope>
    <source>
        <strain evidence="2 3">cv. Zhongwan 6</strain>
    </source>
</reference>
<dbReference type="AlphaFoldDB" id="A0A9D4W7D9"/>
<gene>
    <name evidence="2" type="ORF">KIW84_062467</name>
</gene>